<keyword evidence="2" id="KW-0808">Transferase</keyword>
<keyword evidence="2" id="KW-0418">Kinase</keyword>
<dbReference type="Proteomes" id="UP000634780">
    <property type="component" value="Unassembled WGS sequence"/>
</dbReference>
<dbReference type="GO" id="GO:0016301">
    <property type="term" value="F:kinase activity"/>
    <property type="evidence" value="ECO:0007669"/>
    <property type="project" value="UniProtKB-KW"/>
</dbReference>
<proteinExistence type="predicted"/>
<protein>
    <submittedName>
        <fullName evidence="2">Carbohydrate kinase family protein</fullName>
    </submittedName>
</protein>
<dbReference type="Pfam" id="PF00294">
    <property type="entry name" value="PfkB"/>
    <property type="match status" value="1"/>
</dbReference>
<dbReference type="SUPFAM" id="SSF53613">
    <property type="entry name" value="Ribokinase-like"/>
    <property type="match status" value="1"/>
</dbReference>
<sequence length="288" mass="30061">MSYLAYARVLHVDRYPQADTGAVVRHSEMSLAADGPITASVAAGRGATTILLSNPVSDDGPGRDVLKALRVAGVHQVPMHPAAETAHLTVIADRRGTRTWYAEPGPALHELDGLDLTPISNARLAYIDGYSILAPTAARAIQTAAAHDVPVLLNLGNDQPDPAIIAAARTATVYAVQTGLPQSQTDHVDTLADSLMSMFRPDAAIITLGDKGARARSAHGTHLVRAETVPTRSTHGAGAAFSAGLALAYLDGLGLPDALRLACHTGTEHCTLPCDFSPEVTPQKGLVQ</sequence>
<name>A0ABS0XGK5_9ACTN</name>
<evidence type="ECO:0000313" key="3">
    <source>
        <dbReference type="Proteomes" id="UP000634780"/>
    </source>
</evidence>
<dbReference type="PANTHER" id="PTHR42774:SF3">
    <property type="entry name" value="KETOHEXOKINASE"/>
    <property type="match status" value="1"/>
</dbReference>
<keyword evidence="3" id="KW-1185">Reference proteome</keyword>
<dbReference type="InterPro" id="IPR011611">
    <property type="entry name" value="PfkB_dom"/>
</dbReference>
<dbReference type="Gene3D" id="3.40.1190.20">
    <property type="match status" value="1"/>
</dbReference>
<comment type="caution">
    <text evidence="2">The sequence shown here is derived from an EMBL/GenBank/DDBJ whole genome shotgun (WGS) entry which is preliminary data.</text>
</comment>
<evidence type="ECO:0000313" key="2">
    <source>
        <dbReference type="EMBL" id="MBJ3812349.1"/>
    </source>
</evidence>
<accession>A0ABS0XGK5</accession>
<organism evidence="2 3">
    <name type="scientific">Streptomyces flavofungini</name>
    <dbReference type="NCBI Taxonomy" id="68200"/>
    <lineage>
        <taxon>Bacteria</taxon>
        <taxon>Bacillati</taxon>
        <taxon>Actinomycetota</taxon>
        <taxon>Actinomycetes</taxon>
        <taxon>Kitasatosporales</taxon>
        <taxon>Streptomycetaceae</taxon>
        <taxon>Streptomyces</taxon>
    </lineage>
</organism>
<evidence type="ECO:0000259" key="1">
    <source>
        <dbReference type="Pfam" id="PF00294"/>
    </source>
</evidence>
<feature type="domain" description="Carbohydrate kinase PfkB" evidence="1">
    <location>
        <begin position="40"/>
        <end position="267"/>
    </location>
</feature>
<gene>
    <name evidence="2" type="ORF">JGB26_35595</name>
</gene>
<dbReference type="EMBL" id="JAEKOZ010000036">
    <property type="protein sequence ID" value="MBJ3812349.1"/>
    <property type="molecule type" value="Genomic_DNA"/>
</dbReference>
<dbReference type="PANTHER" id="PTHR42774">
    <property type="entry name" value="PHOSPHOTRANSFERASE SYSTEM TRANSPORT PROTEIN"/>
    <property type="match status" value="1"/>
</dbReference>
<dbReference type="InterPro" id="IPR052562">
    <property type="entry name" value="Ketohexokinase-related"/>
</dbReference>
<dbReference type="InterPro" id="IPR029056">
    <property type="entry name" value="Ribokinase-like"/>
</dbReference>
<dbReference type="RefSeq" id="WP_190120328.1">
    <property type="nucleotide sequence ID" value="NZ_BMVR01000023.1"/>
</dbReference>
<reference evidence="2 3" key="1">
    <citation type="submission" date="2020-12" db="EMBL/GenBank/DDBJ databases">
        <title>Streptomyces typhae sp. nov., a novel endophytic actinomycete isolated from the root of cattail pollen (Typha angustifolia L.).</title>
        <authorList>
            <person name="Peng C."/>
            <person name="Liu C."/>
        </authorList>
    </citation>
    <scope>NUCLEOTIDE SEQUENCE [LARGE SCALE GENOMIC DNA]</scope>
    <source>
        <strain evidence="2 3">JCM 4753</strain>
    </source>
</reference>